<evidence type="ECO:0000256" key="4">
    <source>
        <dbReference type="ARBA" id="ARBA00023134"/>
    </source>
</evidence>
<comment type="subcellular location">
    <subcellularLocation>
        <location evidence="1">Membrane</location>
    </subcellularLocation>
</comment>
<accession>A0A1G8Q3V0</accession>
<dbReference type="GO" id="GO:0005525">
    <property type="term" value="F:GTP binding"/>
    <property type="evidence" value="ECO:0007669"/>
    <property type="project" value="UniProtKB-KW"/>
</dbReference>
<keyword evidence="6" id="KW-0175">Coiled coil</keyword>
<dbReference type="GO" id="GO:0003924">
    <property type="term" value="F:GTPase activity"/>
    <property type="evidence" value="ECO:0007669"/>
    <property type="project" value="InterPro"/>
</dbReference>
<dbReference type="EMBL" id="FNEV01000001">
    <property type="protein sequence ID" value="SDI99393.1"/>
    <property type="molecule type" value="Genomic_DNA"/>
</dbReference>
<dbReference type="RefSeq" id="WP_093191383.1">
    <property type="nucleotide sequence ID" value="NZ_FNEV01000001.1"/>
</dbReference>
<dbReference type="CDD" id="cd09912">
    <property type="entry name" value="DLP_2"/>
    <property type="match status" value="1"/>
</dbReference>
<evidence type="ECO:0000256" key="3">
    <source>
        <dbReference type="ARBA" id="ARBA00022801"/>
    </source>
</evidence>
<dbReference type="PANTHER" id="PTHR10465">
    <property type="entry name" value="TRANSMEMBRANE GTPASE FZO1"/>
    <property type="match status" value="1"/>
</dbReference>
<dbReference type="InterPro" id="IPR027094">
    <property type="entry name" value="Mitofusin_fam"/>
</dbReference>
<dbReference type="Gene3D" id="3.40.50.300">
    <property type="entry name" value="P-loop containing nucleotide triphosphate hydrolases"/>
    <property type="match status" value="2"/>
</dbReference>
<keyword evidence="9" id="KW-1185">Reference proteome</keyword>
<dbReference type="Proteomes" id="UP000199225">
    <property type="component" value="Unassembled WGS sequence"/>
</dbReference>
<name>A0A1G8Q3V0_9BACI</name>
<keyword evidence="3" id="KW-0378">Hydrolase</keyword>
<feature type="coiled-coil region" evidence="6">
    <location>
        <begin position="298"/>
        <end position="325"/>
    </location>
</feature>
<dbReference type="GO" id="GO:0016020">
    <property type="term" value="C:membrane"/>
    <property type="evidence" value="ECO:0007669"/>
    <property type="project" value="UniProtKB-SubCell"/>
</dbReference>
<feature type="domain" description="Dynamin N-terminal" evidence="7">
    <location>
        <begin position="613"/>
        <end position="824"/>
    </location>
</feature>
<keyword evidence="2" id="KW-0547">Nucleotide-binding</keyword>
<evidence type="ECO:0000313" key="9">
    <source>
        <dbReference type="Proteomes" id="UP000199225"/>
    </source>
</evidence>
<dbReference type="AlphaFoldDB" id="A0A1G8Q3V0"/>
<dbReference type="STRING" id="86666.SAMN04490247_0381"/>
<evidence type="ECO:0000256" key="2">
    <source>
        <dbReference type="ARBA" id="ARBA00022741"/>
    </source>
</evidence>
<dbReference type="OrthoDB" id="5477114at2"/>
<evidence type="ECO:0000256" key="6">
    <source>
        <dbReference type="SAM" id="Coils"/>
    </source>
</evidence>
<dbReference type="SUPFAM" id="SSF52540">
    <property type="entry name" value="P-loop containing nucleoside triphosphate hydrolases"/>
    <property type="match status" value="2"/>
</dbReference>
<evidence type="ECO:0000259" key="7">
    <source>
        <dbReference type="Pfam" id="PF00350"/>
    </source>
</evidence>
<dbReference type="Pfam" id="PF00350">
    <property type="entry name" value="Dynamin_N"/>
    <property type="match status" value="2"/>
</dbReference>
<gene>
    <name evidence="8" type="ORF">SAMN04490247_0381</name>
</gene>
<dbReference type="PANTHER" id="PTHR10465:SF0">
    <property type="entry name" value="SARCALUMENIN"/>
    <property type="match status" value="1"/>
</dbReference>
<keyword evidence="5" id="KW-0472">Membrane</keyword>
<keyword evidence="4" id="KW-0342">GTP-binding</keyword>
<evidence type="ECO:0000313" key="8">
    <source>
        <dbReference type="EMBL" id="SDI99393.1"/>
    </source>
</evidence>
<dbReference type="InterPro" id="IPR027417">
    <property type="entry name" value="P-loop_NTPase"/>
</dbReference>
<evidence type="ECO:0000256" key="5">
    <source>
        <dbReference type="ARBA" id="ARBA00023136"/>
    </source>
</evidence>
<protein>
    <submittedName>
        <fullName evidence="8">Small GTP-binding protein domain-containing protein</fullName>
    </submittedName>
</protein>
<proteinExistence type="predicted"/>
<dbReference type="InterPro" id="IPR045063">
    <property type="entry name" value="Dynamin_N"/>
</dbReference>
<sequence>MTMVQSTSYTMKQLYAFLKQEGLHQQAEKVLDLYEKEITGTFAVGFAGHFSAGKSTLINFLAGTDVLPSSPIPTSANIVRLKKGDEKAIAYNDEKQPIAVEESRDIERLKEMCKDNRQISSLSIYKSDATFPEDVEFIDTPGVDSTDDMDRTITEGSLHVIDHLYYVVDYNHVQSEVNSSFLQEMETKQLPFTLVINQMDKHREEEVPFEEFCASVLEWLDSYGLEPDGIFYTTMHPSFSASWEGNEQLRNHLRRKMETRVRQDHLASLFDEFSEAFRMKYDIEAYEEQLKTYEGSPVEEAENKIQSVQHTYEEKKIRLEDLYKRRVRGFLKNAYITPAVLRDDAASYLEAMQPNFKKGFLFTREKTKEEREFRTKTFRDHLQQTLEKNLEWPLRDRLRELTEESSLTSEELEEEIRHFHLDVEEQVLEDAIARGAGVTGEYVLRYMEDLSKRILQLYQQETERIYRKMKLQLEEQETREHSLVEEGTQEDVKQKQEIEAELQQQIEKWKEKEKQLRDVYNDTGISYDEEVIEQGLSRRETIDESATLDIETDQRMEKAESVEIRESEDYNLDHTRTRADRLLPLIKDYEFLNTFYESITEKKERLDNQQFTVALFGAFSAGKSSFINALLGDDYLPTSPNPTTASINRVMPPDASHPHETATVTFYSEEEMLAAFSFLEASSLEDVMDKDASQLETRKKTMLEAFQSGYSSMGNLLDSQQQVSREEFADYVSVESYSIFVKMIDFYVDSSYTRQGITFVDTPGADSVNDRHTDVSFNYIKEADAILFLTYYNHPFTKADARFLRQLGRVKDSFAVDKMFFIINASDLAQSEEDLQSVRTYIRSQLTYYGVRRPRLHTVSSLLARKGRREESDLPPFEKEFETFIHEELQSMVYQSIEQDMKESLTFTEELIDYAKADETEKQARMKKWQEEERKISEVLQAEKTNVDATVIVQKLRKQFHYMKERQQLQLTDNFKEEVNPGTIKGNKFEVKEQLDSAIKRLIQGYEDELTNECQALTLRMEHFVAASVKERKNKVTEQVKQITDSKPFGADDPRTDLETPSFRVTFPAYTELTGNIGNYTNTKQLFEANKKEQLKEEISEELPAMFDQALGSVEQTFESYYSNGYEQEIVKEMQTLQEKLSHYYANLRENSTTSLSTPQLVELKKRMEDII</sequence>
<reference evidence="9" key="1">
    <citation type="submission" date="2016-10" db="EMBL/GenBank/DDBJ databases">
        <authorList>
            <person name="Varghese N."/>
            <person name="Submissions S."/>
        </authorList>
    </citation>
    <scope>NUCLEOTIDE SEQUENCE [LARGE SCALE GENOMIC DNA]</scope>
    <source>
        <strain evidence="9">DSM 4771</strain>
    </source>
</reference>
<feature type="coiled-coil region" evidence="6">
    <location>
        <begin position="459"/>
        <end position="519"/>
    </location>
</feature>
<feature type="domain" description="Dynamin N-terminal" evidence="7">
    <location>
        <begin position="45"/>
        <end position="199"/>
    </location>
</feature>
<organism evidence="8 9">
    <name type="scientific">Salimicrobium halophilum</name>
    <dbReference type="NCBI Taxonomy" id="86666"/>
    <lineage>
        <taxon>Bacteria</taxon>
        <taxon>Bacillati</taxon>
        <taxon>Bacillota</taxon>
        <taxon>Bacilli</taxon>
        <taxon>Bacillales</taxon>
        <taxon>Bacillaceae</taxon>
        <taxon>Salimicrobium</taxon>
    </lineage>
</organism>
<evidence type="ECO:0000256" key="1">
    <source>
        <dbReference type="ARBA" id="ARBA00004370"/>
    </source>
</evidence>